<dbReference type="RefSeq" id="WP_062607855.1">
    <property type="nucleotide sequence ID" value="NZ_FCOX02000024.1"/>
</dbReference>
<reference evidence="3" key="1">
    <citation type="submission" date="2016-01" db="EMBL/GenBank/DDBJ databases">
        <authorList>
            <person name="Peeters C."/>
        </authorList>
    </citation>
    <scope>NUCLEOTIDE SEQUENCE</scope>
    <source>
        <strain evidence="3">LMG 29321</strain>
    </source>
</reference>
<evidence type="ECO:0000259" key="1">
    <source>
        <dbReference type="Pfam" id="PF04773"/>
    </source>
</evidence>
<comment type="caution">
    <text evidence="3">The sequence shown here is derived from an EMBL/GenBank/DDBJ whole genome shotgun (WGS) entry which is preliminary data.</text>
</comment>
<feature type="domain" description="FecR protein" evidence="1">
    <location>
        <begin position="131"/>
        <end position="224"/>
    </location>
</feature>
<proteinExistence type="predicted"/>
<name>A0A158CTP7_9BURK</name>
<dbReference type="GO" id="GO:0016989">
    <property type="term" value="F:sigma factor antagonist activity"/>
    <property type="evidence" value="ECO:0007669"/>
    <property type="project" value="TreeGrafter"/>
</dbReference>
<dbReference type="Gene3D" id="2.60.120.1440">
    <property type="match status" value="1"/>
</dbReference>
<evidence type="ECO:0000313" key="4">
    <source>
        <dbReference type="Proteomes" id="UP000071859"/>
    </source>
</evidence>
<dbReference type="PANTHER" id="PTHR30273">
    <property type="entry name" value="PERIPLASMIC SIGNAL SENSOR AND SIGMA FACTOR ACTIVATOR FECR-RELATED"/>
    <property type="match status" value="1"/>
</dbReference>
<dbReference type="InterPro" id="IPR012373">
    <property type="entry name" value="Ferrdict_sens_TM"/>
</dbReference>
<dbReference type="Pfam" id="PF04773">
    <property type="entry name" value="FecR"/>
    <property type="match status" value="1"/>
</dbReference>
<dbReference type="InterPro" id="IPR032623">
    <property type="entry name" value="FecR_N"/>
</dbReference>
<gene>
    <name evidence="3" type="ORF">AWB78_04345</name>
</gene>
<evidence type="ECO:0000313" key="3">
    <source>
        <dbReference type="EMBL" id="SAK85611.1"/>
    </source>
</evidence>
<dbReference type="PANTHER" id="PTHR30273:SF2">
    <property type="entry name" value="PROTEIN FECR"/>
    <property type="match status" value="1"/>
</dbReference>
<feature type="domain" description="FecR N-terminal" evidence="2">
    <location>
        <begin position="22"/>
        <end position="65"/>
    </location>
</feature>
<dbReference type="Pfam" id="PF16220">
    <property type="entry name" value="DUF4880"/>
    <property type="match status" value="1"/>
</dbReference>
<accession>A0A158CTP7</accession>
<organism evidence="3 4">
    <name type="scientific">Caballeronia calidae</name>
    <dbReference type="NCBI Taxonomy" id="1777139"/>
    <lineage>
        <taxon>Bacteria</taxon>
        <taxon>Pseudomonadati</taxon>
        <taxon>Pseudomonadota</taxon>
        <taxon>Betaproteobacteria</taxon>
        <taxon>Burkholderiales</taxon>
        <taxon>Burkholderiaceae</taxon>
        <taxon>Caballeronia</taxon>
    </lineage>
</organism>
<protein>
    <submittedName>
        <fullName evidence="3">FecR</fullName>
    </submittedName>
</protein>
<dbReference type="EMBL" id="FCOX02000024">
    <property type="protein sequence ID" value="SAK85611.1"/>
    <property type="molecule type" value="Genomic_DNA"/>
</dbReference>
<dbReference type="AlphaFoldDB" id="A0A158CTP7"/>
<keyword evidence="4" id="KW-1185">Reference proteome</keyword>
<sequence length="336" mass="37710">MTARLPLVSARDGVAADFESLEQAAHWYAVLLTDHDSAQAQRAAWAVWLNERPEHRRAWEHIEAVSRRFDPLRAEGERDAAIVAMRVSARGVPTRRKVLGCLAALGGTGVAGWFTWRLTPLPDVVTAWQADYATGVGEQRELILADGTRVWLNTESALNVDYDDERRLLTLKMGEILVDTTKDPRNRPFFVDTRYGRLQALGTRFTVRQTEGFALLAVFDGRVEIRTRSGETRIVAANEQRQFDANAISDPVSADVAREAWTRGVIVADNVTLETFVAELSRYTRGHLGVDPAVASIRVVGRYPAARPDQVLAMLERDLPLRIRRTLPWWTSIEAR</sequence>
<dbReference type="PIRSF" id="PIRSF018266">
    <property type="entry name" value="FecR"/>
    <property type="match status" value="1"/>
</dbReference>
<dbReference type="InterPro" id="IPR006860">
    <property type="entry name" value="FecR"/>
</dbReference>
<dbReference type="Proteomes" id="UP000071859">
    <property type="component" value="Unassembled WGS sequence"/>
</dbReference>
<evidence type="ECO:0000259" key="2">
    <source>
        <dbReference type="Pfam" id="PF16220"/>
    </source>
</evidence>